<evidence type="ECO:0000313" key="1">
    <source>
        <dbReference type="EMBL" id="KIK10428.1"/>
    </source>
</evidence>
<dbReference type="Proteomes" id="UP000054018">
    <property type="component" value="Unassembled WGS sequence"/>
</dbReference>
<accession>A0A0C9YQV7</accession>
<protein>
    <submittedName>
        <fullName evidence="1">Uncharacterized protein</fullName>
    </submittedName>
</protein>
<dbReference type="AlphaFoldDB" id="A0A0C9YQV7"/>
<name>A0A0C9YQV7_9AGAM</name>
<gene>
    <name evidence="1" type="ORF">PISMIDRAFT_20410</name>
</gene>
<reference evidence="2" key="2">
    <citation type="submission" date="2015-01" db="EMBL/GenBank/DDBJ databases">
        <title>Evolutionary Origins and Diversification of the Mycorrhizal Mutualists.</title>
        <authorList>
            <consortium name="DOE Joint Genome Institute"/>
            <consortium name="Mycorrhizal Genomics Consortium"/>
            <person name="Kohler A."/>
            <person name="Kuo A."/>
            <person name="Nagy L.G."/>
            <person name="Floudas D."/>
            <person name="Copeland A."/>
            <person name="Barry K.W."/>
            <person name="Cichocki N."/>
            <person name="Veneault-Fourrey C."/>
            <person name="LaButti K."/>
            <person name="Lindquist E.A."/>
            <person name="Lipzen A."/>
            <person name="Lundell T."/>
            <person name="Morin E."/>
            <person name="Murat C."/>
            <person name="Riley R."/>
            <person name="Ohm R."/>
            <person name="Sun H."/>
            <person name="Tunlid A."/>
            <person name="Henrissat B."/>
            <person name="Grigoriev I.V."/>
            <person name="Hibbett D.S."/>
            <person name="Martin F."/>
        </authorList>
    </citation>
    <scope>NUCLEOTIDE SEQUENCE [LARGE SCALE GENOMIC DNA]</scope>
    <source>
        <strain evidence="2">441</strain>
    </source>
</reference>
<keyword evidence="2" id="KW-1185">Reference proteome</keyword>
<evidence type="ECO:0000313" key="2">
    <source>
        <dbReference type="Proteomes" id="UP000054018"/>
    </source>
</evidence>
<dbReference type="EMBL" id="KN834702">
    <property type="protein sequence ID" value="KIK10428.1"/>
    <property type="molecule type" value="Genomic_DNA"/>
</dbReference>
<proteinExistence type="predicted"/>
<reference evidence="1 2" key="1">
    <citation type="submission" date="2014-04" db="EMBL/GenBank/DDBJ databases">
        <authorList>
            <consortium name="DOE Joint Genome Institute"/>
            <person name="Kuo A."/>
            <person name="Kohler A."/>
            <person name="Costa M.D."/>
            <person name="Nagy L.G."/>
            <person name="Floudas D."/>
            <person name="Copeland A."/>
            <person name="Barry K.W."/>
            <person name="Cichocki N."/>
            <person name="Veneault-Fourrey C."/>
            <person name="LaButti K."/>
            <person name="Lindquist E.A."/>
            <person name="Lipzen A."/>
            <person name="Lundell T."/>
            <person name="Morin E."/>
            <person name="Murat C."/>
            <person name="Sun H."/>
            <person name="Tunlid A."/>
            <person name="Henrissat B."/>
            <person name="Grigoriev I.V."/>
            <person name="Hibbett D.S."/>
            <person name="Martin F."/>
            <person name="Nordberg H.P."/>
            <person name="Cantor M.N."/>
            <person name="Hua S.X."/>
        </authorList>
    </citation>
    <scope>NUCLEOTIDE SEQUENCE [LARGE SCALE GENOMIC DNA]</scope>
    <source>
        <strain evidence="1 2">441</strain>
    </source>
</reference>
<organism evidence="1 2">
    <name type="scientific">Pisolithus microcarpus 441</name>
    <dbReference type="NCBI Taxonomy" id="765257"/>
    <lineage>
        <taxon>Eukaryota</taxon>
        <taxon>Fungi</taxon>
        <taxon>Dikarya</taxon>
        <taxon>Basidiomycota</taxon>
        <taxon>Agaricomycotina</taxon>
        <taxon>Agaricomycetes</taxon>
        <taxon>Agaricomycetidae</taxon>
        <taxon>Boletales</taxon>
        <taxon>Sclerodermatineae</taxon>
        <taxon>Pisolithaceae</taxon>
        <taxon>Pisolithus</taxon>
    </lineage>
</organism>
<sequence length="55" mass="6273">MQGQERVQGGRERPRDNVHVRFGRPQLLGLWDVSGVQLQTHMSSDLCMPETTPLQ</sequence>
<dbReference type="HOGENOM" id="CLU_3033245_0_0_1"/>